<evidence type="ECO:0000256" key="2">
    <source>
        <dbReference type="ARBA" id="ARBA00022737"/>
    </source>
</evidence>
<gene>
    <name evidence="5" type="ORF">ALAG00032_LOCUS15551</name>
</gene>
<evidence type="ECO:0008006" key="6">
    <source>
        <dbReference type="Google" id="ProtNLM"/>
    </source>
</evidence>
<name>A0A7S3K4J4_9STRA</name>
<proteinExistence type="predicted"/>
<evidence type="ECO:0000256" key="1">
    <source>
        <dbReference type="ARBA" id="ARBA00022574"/>
    </source>
</evidence>
<dbReference type="EMBL" id="HBIJ01023521">
    <property type="protein sequence ID" value="CAE0374747.1"/>
    <property type="molecule type" value="Transcribed_RNA"/>
</dbReference>
<evidence type="ECO:0000313" key="5">
    <source>
        <dbReference type="EMBL" id="CAE0374747.1"/>
    </source>
</evidence>
<organism evidence="5">
    <name type="scientific">Aureoumbra lagunensis</name>
    <dbReference type="NCBI Taxonomy" id="44058"/>
    <lineage>
        <taxon>Eukaryota</taxon>
        <taxon>Sar</taxon>
        <taxon>Stramenopiles</taxon>
        <taxon>Ochrophyta</taxon>
        <taxon>Pelagophyceae</taxon>
        <taxon>Pelagomonadales</taxon>
        <taxon>Aureoumbra</taxon>
    </lineage>
</organism>
<feature type="compositionally biased region" description="Low complexity" evidence="4">
    <location>
        <begin position="1"/>
        <end position="22"/>
    </location>
</feature>
<dbReference type="Gene3D" id="2.130.10.10">
    <property type="entry name" value="YVTN repeat-like/Quinoprotein amine dehydrogenase"/>
    <property type="match status" value="1"/>
</dbReference>
<evidence type="ECO:0000256" key="3">
    <source>
        <dbReference type="PROSITE-ProRule" id="PRU00221"/>
    </source>
</evidence>
<dbReference type="PROSITE" id="PS50082">
    <property type="entry name" value="WD_REPEATS_2"/>
    <property type="match status" value="1"/>
</dbReference>
<dbReference type="SUPFAM" id="SSF50978">
    <property type="entry name" value="WD40 repeat-like"/>
    <property type="match status" value="1"/>
</dbReference>
<evidence type="ECO:0000256" key="4">
    <source>
        <dbReference type="SAM" id="MobiDB-lite"/>
    </source>
</evidence>
<feature type="repeat" description="WD" evidence="3">
    <location>
        <begin position="124"/>
        <end position="165"/>
    </location>
</feature>
<keyword evidence="1 3" id="KW-0853">WD repeat</keyword>
<dbReference type="InterPro" id="IPR015943">
    <property type="entry name" value="WD40/YVTN_repeat-like_dom_sf"/>
</dbReference>
<reference evidence="5" key="1">
    <citation type="submission" date="2021-01" db="EMBL/GenBank/DDBJ databases">
        <authorList>
            <person name="Corre E."/>
            <person name="Pelletier E."/>
            <person name="Niang G."/>
            <person name="Scheremetjew M."/>
            <person name="Finn R."/>
            <person name="Kale V."/>
            <person name="Holt S."/>
            <person name="Cochrane G."/>
            <person name="Meng A."/>
            <person name="Brown T."/>
            <person name="Cohen L."/>
        </authorList>
    </citation>
    <scope>NUCLEOTIDE SEQUENCE</scope>
    <source>
        <strain evidence="5">CCMP1510</strain>
    </source>
</reference>
<dbReference type="PANTHER" id="PTHR10971">
    <property type="entry name" value="MRNA EXPORT FACTOR AND BUB3"/>
    <property type="match status" value="1"/>
</dbReference>
<dbReference type="SMART" id="SM00320">
    <property type="entry name" value="WD40"/>
    <property type="match status" value="6"/>
</dbReference>
<keyword evidence="2" id="KW-0677">Repeat</keyword>
<protein>
    <recommendedName>
        <fullName evidence="6">Anaphase-promoting complex subunit 4 WD40 domain-containing protein</fullName>
    </recommendedName>
</protein>
<dbReference type="Pfam" id="PF00400">
    <property type="entry name" value="WD40"/>
    <property type="match status" value="4"/>
</dbReference>
<feature type="region of interest" description="Disordered" evidence="4">
    <location>
        <begin position="1"/>
        <end position="30"/>
    </location>
</feature>
<dbReference type="AlphaFoldDB" id="A0A7S3K4J4"/>
<dbReference type="InterPro" id="IPR036322">
    <property type="entry name" value="WD40_repeat_dom_sf"/>
</dbReference>
<accession>A0A7S3K4J4</accession>
<sequence>MLGQQQGLGLQQQPQPQQVGGQDPNPNKDVIAANLPDSISSLTFSPNGQFICATSWDNGVRMFEVQVQEMGQQAQINATQRLQTNLGGPALCADFSADGMQVFASGCDQQLHMWNLQTQQTSVIGRHEAPIKSVHCVREFNLAVTGGWDNAIRCWDARTPTPAATITLPERCYAMAVNHPLMVVGTAERKILMYDLSRSNWQQPMRFEESPLRHQTRCIATFPDRDGFAIGSIEGRVAIHHVNIKEAGRNFAFKCHRDTQENRVGQPTVCNIYAVNSIVFHKFGTFATAGSDGVYNFWDKDSKQRLMAFKAAPNTIPCASFSPIGNLYAYALSYDWSRGSENYNPQTPNYIMLHHVKEEEIRQRKKNSGGNVRK</sequence>
<dbReference type="InterPro" id="IPR001680">
    <property type="entry name" value="WD40_rpt"/>
</dbReference>